<keyword evidence="6" id="KW-1185">Reference proteome</keyword>
<feature type="chain" id="PRO_5012903908" evidence="4">
    <location>
        <begin position="20"/>
        <end position="407"/>
    </location>
</feature>
<evidence type="ECO:0000256" key="2">
    <source>
        <dbReference type="ARBA" id="ARBA00022737"/>
    </source>
</evidence>
<dbReference type="GeneTree" id="ENSGT00940000162914"/>
<name>H0VZI3_CAVPO</name>
<dbReference type="Pfam" id="PF13855">
    <property type="entry name" value="LRR_8"/>
    <property type="match status" value="2"/>
</dbReference>
<evidence type="ECO:0000256" key="3">
    <source>
        <dbReference type="SAM" id="MobiDB-lite"/>
    </source>
</evidence>
<dbReference type="STRING" id="10141.ENSCPOP00000016116"/>
<dbReference type="EMBL" id="AAKN02003430">
    <property type="status" value="NOT_ANNOTATED_CDS"/>
    <property type="molecule type" value="Genomic_DNA"/>
</dbReference>
<feature type="compositionally biased region" description="Acidic residues" evidence="3">
    <location>
        <begin position="387"/>
        <end position="407"/>
    </location>
</feature>
<sequence length="407" mass="45097">MQLLYAFLVLLPLVPGFRADYPGRCSCESPNSVQCYRLTGVPPGIPPTTTRLYISHSKIQHLQLSNLTAVLALEDFILLASGTESVGSDTFKTLSTLKTLELWKNKLRQVPRAPPASLDVLKLNENAIGTLRGSDFKGLKRLRVLELQNNLICSLPARALAPLVSLESLAVDSNNIRVHSWVPDLKHLENLSHLYLSGNCISSIEGVQLLANLTTLEVSQNQLQALPLRLPARLQKLDCSGNLIGRVTVQDFQDFQDVRDLRHLFLDNNNVSLFEAGALQWCVQLSNLALEQNLLGNAIQDMAEQKLRGLKQLQVLNLRNNKISALELRALKGLPWLRGTDVRGGRCAAPAEHKGESWMWSRTIVQQCQPLLRPGAAGPSTHKGEDKEVDEDTAGLAEEEDEDYEVE</sequence>
<dbReference type="GO" id="GO:0005614">
    <property type="term" value="C:interstitial matrix"/>
    <property type="evidence" value="ECO:0007669"/>
    <property type="project" value="Ensembl"/>
</dbReference>
<dbReference type="SMART" id="SM00369">
    <property type="entry name" value="LRR_TYP"/>
    <property type="match status" value="6"/>
</dbReference>
<dbReference type="GO" id="GO:0030198">
    <property type="term" value="P:extracellular matrix organization"/>
    <property type="evidence" value="ECO:0007669"/>
    <property type="project" value="Ensembl"/>
</dbReference>
<dbReference type="InterPro" id="IPR003591">
    <property type="entry name" value="Leu-rich_rpt_typical-subtyp"/>
</dbReference>
<dbReference type="PANTHER" id="PTHR45712">
    <property type="entry name" value="AGAP008170-PA"/>
    <property type="match status" value="1"/>
</dbReference>
<dbReference type="eggNOG" id="KOG0619">
    <property type="taxonomic scope" value="Eukaryota"/>
</dbReference>
<reference evidence="6" key="1">
    <citation type="journal article" date="2011" name="Nature">
        <title>A high-resolution map of human evolutionary constraint using 29 mammals.</title>
        <authorList>
            <person name="Lindblad-Toh K."/>
            <person name="Garber M."/>
            <person name="Zuk O."/>
            <person name="Lin M.F."/>
            <person name="Parker B.J."/>
            <person name="Washietl S."/>
            <person name="Kheradpour P."/>
            <person name="Ernst J."/>
            <person name="Jordan G."/>
            <person name="Mauceli E."/>
            <person name="Ward L.D."/>
            <person name="Lowe C.B."/>
            <person name="Holloway A.K."/>
            <person name="Clamp M."/>
            <person name="Gnerre S."/>
            <person name="Alfoldi J."/>
            <person name="Beal K."/>
            <person name="Chang J."/>
            <person name="Clawson H."/>
            <person name="Cuff J."/>
            <person name="Di Palma F."/>
            <person name="Fitzgerald S."/>
            <person name="Flicek P."/>
            <person name="Guttman M."/>
            <person name="Hubisz M.J."/>
            <person name="Jaffe D.B."/>
            <person name="Jungreis I."/>
            <person name="Kent W.J."/>
            <person name="Kostka D."/>
            <person name="Lara M."/>
            <person name="Martins A.L."/>
            <person name="Massingham T."/>
            <person name="Moltke I."/>
            <person name="Raney B.J."/>
            <person name="Rasmussen M.D."/>
            <person name="Robinson J."/>
            <person name="Stark A."/>
            <person name="Vilella A.J."/>
            <person name="Wen J."/>
            <person name="Xie X."/>
            <person name="Zody M.C."/>
            <person name="Baldwin J."/>
            <person name="Bloom T."/>
            <person name="Chin C.W."/>
            <person name="Heiman D."/>
            <person name="Nicol R."/>
            <person name="Nusbaum C."/>
            <person name="Young S."/>
            <person name="Wilkinson J."/>
            <person name="Worley K.C."/>
            <person name="Kovar C.L."/>
            <person name="Muzny D.M."/>
            <person name="Gibbs R.A."/>
            <person name="Cree A."/>
            <person name="Dihn H.H."/>
            <person name="Fowler G."/>
            <person name="Jhangiani S."/>
            <person name="Joshi V."/>
            <person name="Lee S."/>
            <person name="Lewis L.R."/>
            <person name="Nazareth L.V."/>
            <person name="Okwuonu G."/>
            <person name="Santibanez J."/>
            <person name="Warren W.C."/>
            <person name="Mardis E.R."/>
            <person name="Weinstock G.M."/>
            <person name="Wilson R.K."/>
            <person name="Delehaunty K."/>
            <person name="Dooling D."/>
            <person name="Fronik C."/>
            <person name="Fulton L."/>
            <person name="Fulton B."/>
            <person name="Graves T."/>
            <person name="Minx P."/>
            <person name="Sodergren E."/>
            <person name="Birney E."/>
            <person name="Margulies E.H."/>
            <person name="Herrero J."/>
            <person name="Green E.D."/>
            <person name="Haussler D."/>
            <person name="Siepel A."/>
            <person name="Goldman N."/>
            <person name="Pollard K.S."/>
            <person name="Pedersen J.S."/>
            <person name="Lander E.S."/>
            <person name="Kellis M."/>
        </authorList>
    </citation>
    <scope>NUCLEOTIDE SEQUENCE [LARGE SCALE GENOMIC DNA]</scope>
    <source>
        <strain evidence="6">2N</strain>
    </source>
</reference>
<dbReference type="GO" id="GO:0030512">
    <property type="term" value="P:negative regulation of transforming growth factor beta receptor signaling pathway"/>
    <property type="evidence" value="ECO:0007669"/>
    <property type="project" value="Ensembl"/>
</dbReference>
<feature type="signal peptide" evidence="4">
    <location>
        <begin position="1"/>
        <end position="19"/>
    </location>
</feature>
<dbReference type="Proteomes" id="UP000005447">
    <property type="component" value="Unassembled WGS sequence"/>
</dbReference>
<protein>
    <submittedName>
        <fullName evidence="5">Uncharacterized protein</fullName>
    </submittedName>
</protein>
<dbReference type="SMART" id="SM00365">
    <property type="entry name" value="LRR_SD22"/>
    <property type="match status" value="4"/>
</dbReference>
<dbReference type="PANTHER" id="PTHR45712:SF22">
    <property type="entry name" value="INSULIN-LIKE GROWTH FACTOR-BINDING PROTEIN COMPLEX ACID LABILE SUBUNIT"/>
    <property type="match status" value="1"/>
</dbReference>
<dbReference type="GO" id="GO:0005615">
    <property type="term" value="C:extracellular space"/>
    <property type="evidence" value="ECO:0007669"/>
    <property type="project" value="Ensembl"/>
</dbReference>
<dbReference type="HOGENOM" id="CLU_1810446_0_0_1"/>
<accession>H0VZI3</accession>
<dbReference type="OMA" id="TCPRRCS"/>
<dbReference type="GO" id="GO:0000122">
    <property type="term" value="P:negative regulation of transcription by RNA polymerase II"/>
    <property type="evidence" value="ECO:0007669"/>
    <property type="project" value="Ensembl"/>
</dbReference>
<reference evidence="5" key="2">
    <citation type="submission" date="2025-08" db="UniProtKB">
        <authorList>
            <consortium name="Ensembl"/>
        </authorList>
    </citation>
    <scope>IDENTIFICATION</scope>
    <source>
        <strain evidence="5">2N</strain>
    </source>
</reference>
<organism evidence="5 6">
    <name type="scientific">Cavia porcellus</name>
    <name type="common">Guinea pig</name>
    <dbReference type="NCBI Taxonomy" id="10141"/>
    <lineage>
        <taxon>Eukaryota</taxon>
        <taxon>Metazoa</taxon>
        <taxon>Chordata</taxon>
        <taxon>Craniata</taxon>
        <taxon>Vertebrata</taxon>
        <taxon>Euteleostomi</taxon>
        <taxon>Mammalia</taxon>
        <taxon>Eutheria</taxon>
        <taxon>Euarchontoglires</taxon>
        <taxon>Glires</taxon>
        <taxon>Rodentia</taxon>
        <taxon>Hystricomorpha</taxon>
        <taxon>Caviidae</taxon>
        <taxon>Cavia</taxon>
    </lineage>
</organism>
<dbReference type="Gene3D" id="3.80.10.10">
    <property type="entry name" value="Ribonuclease Inhibitor"/>
    <property type="match status" value="3"/>
</dbReference>
<keyword evidence="2" id="KW-0677">Repeat</keyword>
<dbReference type="Bgee" id="ENSCPOG00000027426">
    <property type="expression patterns" value="Expressed in adrenal gland and 2 other cell types or tissues"/>
</dbReference>
<evidence type="ECO:0000256" key="1">
    <source>
        <dbReference type="ARBA" id="ARBA00022614"/>
    </source>
</evidence>
<keyword evidence="4" id="KW-0732">Signal</keyword>
<dbReference type="InParanoid" id="H0VZI3"/>
<dbReference type="FunCoup" id="H0VZI3">
    <property type="interactions" value="45"/>
</dbReference>
<dbReference type="InterPro" id="IPR050333">
    <property type="entry name" value="SLRP"/>
</dbReference>
<dbReference type="AlphaFoldDB" id="H0VZI3"/>
<feature type="region of interest" description="Disordered" evidence="3">
    <location>
        <begin position="372"/>
        <end position="407"/>
    </location>
</feature>
<evidence type="ECO:0000313" key="5">
    <source>
        <dbReference type="Ensembl" id="ENSCPOP00000016116.2"/>
    </source>
</evidence>
<dbReference type="SUPFAM" id="SSF52058">
    <property type="entry name" value="L domain-like"/>
    <property type="match status" value="1"/>
</dbReference>
<evidence type="ECO:0000313" key="6">
    <source>
        <dbReference type="Proteomes" id="UP000005447"/>
    </source>
</evidence>
<proteinExistence type="predicted"/>
<dbReference type="Ensembl" id="ENSCPOT00000022864.2">
    <property type="protein sequence ID" value="ENSCPOP00000016116.2"/>
    <property type="gene ID" value="ENSCPOG00000027426.2"/>
</dbReference>
<dbReference type="PROSITE" id="PS51450">
    <property type="entry name" value="LRR"/>
    <property type="match status" value="2"/>
</dbReference>
<reference evidence="5" key="3">
    <citation type="submission" date="2025-09" db="UniProtKB">
        <authorList>
            <consortium name="Ensembl"/>
        </authorList>
    </citation>
    <scope>IDENTIFICATION</scope>
    <source>
        <strain evidence="5">2N</strain>
    </source>
</reference>
<dbReference type="InterPro" id="IPR032675">
    <property type="entry name" value="LRR_dom_sf"/>
</dbReference>
<dbReference type="InterPro" id="IPR001611">
    <property type="entry name" value="Leu-rich_rpt"/>
</dbReference>
<keyword evidence="1" id="KW-0433">Leucine-rich repeat</keyword>
<evidence type="ECO:0000256" key="4">
    <source>
        <dbReference type="SAM" id="SignalP"/>
    </source>
</evidence>
<dbReference type="VEuPathDB" id="HostDB:ENSCPOG00000027426"/>